<reference evidence="2 3" key="1">
    <citation type="submission" date="2018-02" db="EMBL/GenBank/DDBJ databases">
        <title>FDA/CDC Antimicrobial Resistant Isolate Bank Genome Sequencing.</title>
        <authorList>
            <person name="Benahmed F.H."/>
            <person name="Lutgring J.D."/>
            <person name="Yoo B."/>
            <person name="Machado M."/>
            <person name="Brown A."/>
            <person name="McAllister G."/>
            <person name="Perry A."/>
            <person name="Halpin A.L."/>
            <person name="Vavikolanu K."/>
            <person name="Ott S."/>
            <person name="Zhao X."/>
            <person name="Tallon L.J."/>
            <person name="Sadzewicz L."/>
            <person name="Aluvathingal J."/>
            <person name="Nadendla S."/>
            <person name="Voskania-kordi A."/>
            <person name="Simonyan V."/>
            <person name="Patel J."/>
            <person name="Shawar R.M."/>
        </authorList>
    </citation>
    <scope>NUCLEOTIDE SEQUENCE [LARGE SCALE GENOMIC DNA]</scope>
    <source>
        <strain evidence="2 3">AR_0356</strain>
    </source>
</reference>
<dbReference type="AlphaFoldDB" id="A0A2R3J491"/>
<dbReference type="EMBL" id="CP027169">
    <property type="protein sequence ID" value="AVK08994.1"/>
    <property type="molecule type" value="Genomic_DNA"/>
</dbReference>
<evidence type="ECO:0000313" key="2">
    <source>
        <dbReference type="EMBL" id="AVK08994.1"/>
    </source>
</evidence>
<keyword evidence="3" id="KW-1185">Reference proteome</keyword>
<accession>A0A2R3J491</accession>
<gene>
    <name evidence="2" type="ORF">CSB93_1755</name>
</gene>
<protein>
    <submittedName>
        <fullName evidence="2">Uncharacterized protein</fullName>
    </submittedName>
</protein>
<dbReference type="Proteomes" id="UP000238390">
    <property type="component" value="Chromosome"/>
</dbReference>
<sequence length="70" mass="7242">MADGAKFLGHGRAPVSTEEGFSIGGGDRGRRAVRGEHRDKAVKHAPSSMQRGTCPCDDGTAASHPQPLTG</sequence>
<name>A0A2R3J491_9PSED</name>
<proteinExistence type="predicted"/>
<feature type="region of interest" description="Disordered" evidence="1">
    <location>
        <begin position="1"/>
        <end position="70"/>
    </location>
</feature>
<organism evidence="2 3">
    <name type="scientific">Pseudomonas paraeruginosa</name>
    <dbReference type="NCBI Taxonomy" id="2994495"/>
    <lineage>
        <taxon>Bacteria</taxon>
        <taxon>Pseudomonadati</taxon>
        <taxon>Pseudomonadota</taxon>
        <taxon>Gammaproteobacteria</taxon>
        <taxon>Pseudomonadales</taxon>
        <taxon>Pseudomonadaceae</taxon>
        <taxon>Pseudomonas</taxon>
    </lineage>
</organism>
<evidence type="ECO:0000313" key="3">
    <source>
        <dbReference type="Proteomes" id="UP000238390"/>
    </source>
</evidence>
<feature type="compositionally biased region" description="Basic and acidic residues" evidence="1">
    <location>
        <begin position="27"/>
        <end position="39"/>
    </location>
</feature>
<evidence type="ECO:0000256" key="1">
    <source>
        <dbReference type="SAM" id="MobiDB-lite"/>
    </source>
</evidence>